<protein>
    <recommendedName>
        <fullName evidence="10">Autoinducer 2 import system permease protein LsrD</fullName>
    </recommendedName>
</protein>
<feature type="transmembrane region" description="Helical" evidence="11">
    <location>
        <begin position="103"/>
        <end position="128"/>
    </location>
</feature>
<keyword evidence="13" id="KW-1185">Reference proteome</keyword>
<evidence type="ECO:0000256" key="4">
    <source>
        <dbReference type="ARBA" id="ARBA00022475"/>
    </source>
</evidence>
<comment type="subunit">
    <text evidence="2">The complex is composed of two ATP-binding proteins (LsrA), two transmembrane proteins (LsrC and LsrD) and a solute-binding protein (LsrB).</text>
</comment>
<organism evidence="12 13">
    <name type="scientific">Dongia sedimenti</name>
    <dbReference type="NCBI Taxonomy" id="3064282"/>
    <lineage>
        <taxon>Bacteria</taxon>
        <taxon>Pseudomonadati</taxon>
        <taxon>Pseudomonadota</taxon>
        <taxon>Alphaproteobacteria</taxon>
        <taxon>Rhodospirillales</taxon>
        <taxon>Dongiaceae</taxon>
        <taxon>Dongia</taxon>
    </lineage>
</organism>
<evidence type="ECO:0000256" key="7">
    <source>
        <dbReference type="ARBA" id="ARBA00022989"/>
    </source>
</evidence>
<dbReference type="PANTHER" id="PTHR32196:SF71">
    <property type="entry name" value="AUTOINDUCER 2 IMPORT SYSTEM PERMEASE PROTEIN LSRD"/>
    <property type="match status" value="1"/>
</dbReference>
<feature type="transmembrane region" description="Helical" evidence="11">
    <location>
        <begin position="306"/>
        <end position="324"/>
    </location>
</feature>
<dbReference type="InterPro" id="IPR001851">
    <property type="entry name" value="ABC_transp_permease"/>
</dbReference>
<keyword evidence="7 11" id="KW-1133">Transmembrane helix</keyword>
<name>A0ABU0YR89_9PROT</name>
<reference evidence="13" key="1">
    <citation type="submission" date="2023-08" db="EMBL/GenBank/DDBJ databases">
        <title>Rhodospirillaceae gen. nov., a novel taxon isolated from the Yangtze River Yuezi River estuary sludge.</title>
        <authorList>
            <person name="Ruan L."/>
        </authorList>
    </citation>
    <scope>NUCLEOTIDE SEQUENCE [LARGE SCALE GENOMIC DNA]</scope>
    <source>
        <strain evidence="13">R-7</strain>
    </source>
</reference>
<feature type="transmembrane region" description="Helical" evidence="11">
    <location>
        <begin position="283"/>
        <end position="300"/>
    </location>
</feature>
<evidence type="ECO:0000313" key="12">
    <source>
        <dbReference type="EMBL" id="MDQ7249717.1"/>
    </source>
</evidence>
<comment type="function">
    <text evidence="9">Part of the ABC transporter complex LsrABCD involved in autoinducer 2 (AI-2) import. Probably responsible for the translocation of the substrate across the membrane.</text>
</comment>
<evidence type="ECO:0000256" key="10">
    <source>
        <dbReference type="ARBA" id="ARBA00039381"/>
    </source>
</evidence>
<feature type="transmembrane region" description="Helical" evidence="11">
    <location>
        <begin position="224"/>
        <end position="244"/>
    </location>
</feature>
<evidence type="ECO:0000256" key="3">
    <source>
        <dbReference type="ARBA" id="ARBA00022448"/>
    </source>
</evidence>
<dbReference type="PANTHER" id="PTHR32196">
    <property type="entry name" value="ABC TRANSPORTER PERMEASE PROTEIN YPHD-RELATED-RELATED"/>
    <property type="match status" value="1"/>
</dbReference>
<evidence type="ECO:0000256" key="5">
    <source>
        <dbReference type="ARBA" id="ARBA00022519"/>
    </source>
</evidence>
<feature type="transmembrane region" description="Helical" evidence="11">
    <location>
        <begin position="74"/>
        <end position="97"/>
    </location>
</feature>
<dbReference type="CDD" id="cd06579">
    <property type="entry name" value="TM_PBP1_transp_AraH_like"/>
    <property type="match status" value="1"/>
</dbReference>
<evidence type="ECO:0000256" key="11">
    <source>
        <dbReference type="SAM" id="Phobius"/>
    </source>
</evidence>
<dbReference type="Pfam" id="PF02653">
    <property type="entry name" value="BPD_transp_2"/>
    <property type="match status" value="1"/>
</dbReference>
<evidence type="ECO:0000256" key="2">
    <source>
        <dbReference type="ARBA" id="ARBA00011262"/>
    </source>
</evidence>
<evidence type="ECO:0000256" key="9">
    <source>
        <dbReference type="ARBA" id="ARBA00025439"/>
    </source>
</evidence>
<feature type="transmembrane region" description="Helical" evidence="11">
    <location>
        <begin position="135"/>
        <end position="155"/>
    </location>
</feature>
<evidence type="ECO:0000313" key="13">
    <source>
        <dbReference type="Proteomes" id="UP001230156"/>
    </source>
</evidence>
<feature type="transmembrane region" description="Helical" evidence="11">
    <location>
        <begin position="48"/>
        <end position="67"/>
    </location>
</feature>
<sequence>MSARQRAIIEFMLDNLVWLLLIVVLAAFSIGIPSYFQIGIFTNIIEDSTYVGVMAIGLAIVIIAGNMDLSVESVAGLTAMVTGILFCNGGIGLGYTMAPVEWLAIPVSLLLAIAVGGIIGFSNGLLVVKLRMNAFIVTLASYIWVRGLVLALSGGRSAQGMVPELRIIGIPIDPILLPPSALIAIVSFIGFSFLMRRTPFGRHITMIGGNPIATFRAGIKTDRLILVSFILAGAVAGIAGWLLAIRTSGATANLGVGMLFKAFAAVVIGGVSLKGGIGQLPGVYAGVLLLSAIQTAINLMGLPAHYTQLILGALVLAAMLIDTLKLQIRQRLA</sequence>
<keyword evidence="8 11" id="KW-0472">Membrane</keyword>
<feature type="transmembrane region" description="Helical" evidence="11">
    <location>
        <begin position="175"/>
        <end position="194"/>
    </location>
</feature>
<comment type="caution">
    <text evidence="12">The sequence shown here is derived from an EMBL/GenBank/DDBJ whole genome shotgun (WGS) entry which is preliminary data.</text>
</comment>
<evidence type="ECO:0000256" key="6">
    <source>
        <dbReference type="ARBA" id="ARBA00022692"/>
    </source>
</evidence>
<accession>A0ABU0YR89</accession>
<keyword evidence="3" id="KW-0813">Transport</keyword>
<feature type="transmembrane region" description="Helical" evidence="11">
    <location>
        <begin position="12"/>
        <end position="36"/>
    </location>
</feature>
<keyword evidence="4" id="KW-1003">Cell membrane</keyword>
<evidence type="ECO:0000256" key="8">
    <source>
        <dbReference type="ARBA" id="ARBA00023136"/>
    </source>
</evidence>
<keyword evidence="5" id="KW-0997">Cell inner membrane</keyword>
<keyword evidence="6 11" id="KW-0812">Transmembrane</keyword>
<evidence type="ECO:0000256" key="1">
    <source>
        <dbReference type="ARBA" id="ARBA00004651"/>
    </source>
</evidence>
<gene>
    <name evidence="12" type="ORF">Q8A70_18655</name>
</gene>
<feature type="transmembrane region" description="Helical" evidence="11">
    <location>
        <begin position="250"/>
        <end position="271"/>
    </location>
</feature>
<dbReference type="Proteomes" id="UP001230156">
    <property type="component" value="Unassembled WGS sequence"/>
</dbReference>
<dbReference type="EMBL" id="JAUYVI010000005">
    <property type="protein sequence ID" value="MDQ7249717.1"/>
    <property type="molecule type" value="Genomic_DNA"/>
</dbReference>
<dbReference type="RefSeq" id="WP_379957972.1">
    <property type="nucleotide sequence ID" value="NZ_JAUYVI010000005.1"/>
</dbReference>
<comment type="subcellular location">
    <subcellularLocation>
        <location evidence="1">Cell membrane</location>
        <topology evidence="1">Multi-pass membrane protein</topology>
    </subcellularLocation>
</comment>
<proteinExistence type="predicted"/>